<proteinExistence type="inferred from homology"/>
<evidence type="ECO:0000313" key="8">
    <source>
        <dbReference type="EMBL" id="QUC19572.1"/>
    </source>
</evidence>
<dbReference type="RefSeq" id="XP_042997245.1">
    <property type="nucleotide sequence ID" value="XM_043141311.1"/>
</dbReference>
<organism evidence="8 9">
    <name type="scientific">Ustilaginoidea virens</name>
    <name type="common">Rice false smut fungus</name>
    <name type="synonym">Villosiclava virens</name>
    <dbReference type="NCBI Taxonomy" id="1159556"/>
    <lineage>
        <taxon>Eukaryota</taxon>
        <taxon>Fungi</taxon>
        <taxon>Dikarya</taxon>
        <taxon>Ascomycota</taxon>
        <taxon>Pezizomycotina</taxon>
        <taxon>Sordariomycetes</taxon>
        <taxon>Hypocreomycetidae</taxon>
        <taxon>Hypocreales</taxon>
        <taxon>Clavicipitaceae</taxon>
        <taxon>Ustilaginoidea</taxon>
    </lineage>
</organism>
<dbReference type="KEGG" id="uvi:66064591"/>
<evidence type="ECO:0008006" key="10">
    <source>
        <dbReference type="Google" id="ProtNLM"/>
    </source>
</evidence>
<keyword evidence="4 7" id="KW-0812">Transmembrane</keyword>
<dbReference type="Pfam" id="PF07690">
    <property type="entry name" value="MFS_1"/>
    <property type="match status" value="1"/>
</dbReference>
<evidence type="ECO:0000313" key="9">
    <source>
        <dbReference type="Proteomes" id="UP000027002"/>
    </source>
</evidence>
<dbReference type="GO" id="GO:0022857">
    <property type="term" value="F:transmembrane transporter activity"/>
    <property type="evidence" value="ECO:0007669"/>
    <property type="project" value="InterPro"/>
</dbReference>
<dbReference type="PANTHER" id="PTHR11360">
    <property type="entry name" value="MONOCARBOXYLATE TRANSPORTER"/>
    <property type="match status" value="1"/>
</dbReference>
<dbReference type="SUPFAM" id="SSF103473">
    <property type="entry name" value="MFS general substrate transporter"/>
    <property type="match status" value="1"/>
</dbReference>
<dbReference type="PANTHER" id="PTHR11360:SF224">
    <property type="entry name" value="MAJOR FACILITATOR SUPERFAMILY (MFS) PROFILE DOMAIN-CONTAINING PROTEIN-RELATED"/>
    <property type="match status" value="1"/>
</dbReference>
<evidence type="ECO:0000256" key="2">
    <source>
        <dbReference type="ARBA" id="ARBA00006727"/>
    </source>
</evidence>
<evidence type="ECO:0000256" key="1">
    <source>
        <dbReference type="ARBA" id="ARBA00004141"/>
    </source>
</evidence>
<dbReference type="EMBL" id="CP072755">
    <property type="protein sequence ID" value="QUC19572.1"/>
    <property type="molecule type" value="Genomic_DNA"/>
</dbReference>
<evidence type="ECO:0000256" key="3">
    <source>
        <dbReference type="ARBA" id="ARBA00022448"/>
    </source>
</evidence>
<feature type="transmembrane region" description="Helical" evidence="7">
    <location>
        <begin position="91"/>
        <end position="114"/>
    </location>
</feature>
<feature type="transmembrane region" description="Helical" evidence="7">
    <location>
        <begin position="64"/>
        <end position="85"/>
    </location>
</feature>
<protein>
    <recommendedName>
        <fullName evidence="10">Major facilitator superfamily (MFS) profile domain-containing protein</fullName>
    </recommendedName>
</protein>
<name>A0A8E5HQD9_USTVR</name>
<evidence type="ECO:0000256" key="5">
    <source>
        <dbReference type="ARBA" id="ARBA00022989"/>
    </source>
</evidence>
<keyword evidence="9" id="KW-1185">Reference proteome</keyword>
<reference evidence="8" key="1">
    <citation type="submission" date="2020-03" db="EMBL/GenBank/DDBJ databases">
        <title>A mixture of massive structural variations and highly conserved coding sequences in Ustilaginoidea virens genome.</title>
        <authorList>
            <person name="Zhang K."/>
            <person name="Zhao Z."/>
            <person name="Zhang Z."/>
            <person name="Li Y."/>
            <person name="Hsiang T."/>
            <person name="Sun W."/>
        </authorList>
    </citation>
    <scope>NUCLEOTIDE SEQUENCE</scope>
    <source>
        <strain evidence="8">UV-8b</strain>
    </source>
</reference>
<comment type="similarity">
    <text evidence="2">Belongs to the major facilitator superfamily. Monocarboxylate porter (TC 2.A.1.13) family.</text>
</comment>
<evidence type="ECO:0000256" key="6">
    <source>
        <dbReference type="ARBA" id="ARBA00023136"/>
    </source>
</evidence>
<dbReference type="GeneID" id="66064591"/>
<evidence type="ECO:0000256" key="4">
    <source>
        <dbReference type="ARBA" id="ARBA00022692"/>
    </source>
</evidence>
<comment type="subcellular location">
    <subcellularLocation>
        <location evidence="1">Membrane</location>
        <topology evidence="1">Multi-pass membrane protein</topology>
    </subcellularLocation>
</comment>
<sequence length="172" mass="18669">MARAIYFSLDRFLQVFGLMMASLSSRYCQLMLSQGICSSVGVSATSMAAVGSASCWFKKRRGAAFGIFATGSSLGGVLIPLMLSYLSRSVWYGWTIRSVAFILLALLLIANLAMSSRPFPRHLKRTLGTPLSRENISSVARRSCLGAVWSFCSIHLHFQRGGVGGNTRLFGA</sequence>
<accession>A0A8E5HQD9</accession>
<dbReference type="Proteomes" id="UP000027002">
    <property type="component" value="Chromosome 3"/>
</dbReference>
<dbReference type="AlphaFoldDB" id="A0A8E5HQD9"/>
<dbReference type="OrthoDB" id="6509908at2759"/>
<dbReference type="InterPro" id="IPR050327">
    <property type="entry name" value="Proton-linked_MCT"/>
</dbReference>
<gene>
    <name evidence="8" type="ORF">UV8b_03813</name>
</gene>
<dbReference type="Gene3D" id="1.20.1250.20">
    <property type="entry name" value="MFS general substrate transporter like domains"/>
    <property type="match status" value="1"/>
</dbReference>
<dbReference type="GO" id="GO:0016020">
    <property type="term" value="C:membrane"/>
    <property type="evidence" value="ECO:0007669"/>
    <property type="project" value="UniProtKB-SubCell"/>
</dbReference>
<keyword evidence="3" id="KW-0813">Transport</keyword>
<dbReference type="InterPro" id="IPR011701">
    <property type="entry name" value="MFS"/>
</dbReference>
<dbReference type="InterPro" id="IPR036259">
    <property type="entry name" value="MFS_trans_sf"/>
</dbReference>
<keyword evidence="6 7" id="KW-0472">Membrane</keyword>
<keyword evidence="5 7" id="KW-1133">Transmembrane helix</keyword>
<evidence type="ECO:0000256" key="7">
    <source>
        <dbReference type="SAM" id="Phobius"/>
    </source>
</evidence>